<evidence type="ECO:0000313" key="1">
    <source>
        <dbReference type="EMBL" id="CAH2210158.1"/>
    </source>
</evidence>
<gene>
    <name evidence="1" type="primary">jg5210</name>
    <name evidence="1" type="ORF">PAEG_LOCUS2070</name>
</gene>
<dbReference type="Proteomes" id="UP000838756">
    <property type="component" value="Unassembled WGS sequence"/>
</dbReference>
<organism evidence="1 2">
    <name type="scientific">Pararge aegeria aegeria</name>
    <dbReference type="NCBI Taxonomy" id="348720"/>
    <lineage>
        <taxon>Eukaryota</taxon>
        <taxon>Metazoa</taxon>
        <taxon>Ecdysozoa</taxon>
        <taxon>Arthropoda</taxon>
        <taxon>Hexapoda</taxon>
        <taxon>Insecta</taxon>
        <taxon>Pterygota</taxon>
        <taxon>Neoptera</taxon>
        <taxon>Endopterygota</taxon>
        <taxon>Lepidoptera</taxon>
        <taxon>Glossata</taxon>
        <taxon>Ditrysia</taxon>
        <taxon>Papilionoidea</taxon>
        <taxon>Nymphalidae</taxon>
        <taxon>Satyrinae</taxon>
        <taxon>Satyrini</taxon>
        <taxon>Parargina</taxon>
        <taxon>Pararge</taxon>
    </lineage>
</organism>
<evidence type="ECO:0000313" key="2">
    <source>
        <dbReference type="Proteomes" id="UP000838756"/>
    </source>
</evidence>
<reference evidence="1" key="1">
    <citation type="submission" date="2022-03" db="EMBL/GenBank/DDBJ databases">
        <authorList>
            <person name="Lindestad O."/>
        </authorList>
    </citation>
    <scope>NUCLEOTIDE SEQUENCE</scope>
</reference>
<dbReference type="AlphaFoldDB" id="A0A8S4QHT8"/>
<comment type="caution">
    <text evidence="1">The sequence shown here is derived from an EMBL/GenBank/DDBJ whole genome shotgun (WGS) entry which is preliminary data.</text>
</comment>
<sequence>QANTISRAKWVYIRRVNSAARPAPTATARRISRENVVLERPHETFRSIPVLPRAPCRVLYQIGLAQRSLDCSNNTEEALRDLRGSVALTVAR</sequence>
<name>A0A8S4QHT8_9NEOP</name>
<accession>A0A8S4QHT8</accession>
<proteinExistence type="predicted"/>
<dbReference type="EMBL" id="CAKXAJ010006769">
    <property type="protein sequence ID" value="CAH2210158.1"/>
    <property type="molecule type" value="Genomic_DNA"/>
</dbReference>
<feature type="non-terminal residue" evidence="1">
    <location>
        <position position="1"/>
    </location>
</feature>
<protein>
    <submittedName>
        <fullName evidence="1">Jg5210 protein</fullName>
    </submittedName>
</protein>
<keyword evidence="2" id="KW-1185">Reference proteome</keyword>